<organism evidence="1 2">
    <name type="scientific">Planktothrix mougeotii LEGE 06226</name>
    <dbReference type="NCBI Taxonomy" id="1828728"/>
    <lineage>
        <taxon>Bacteria</taxon>
        <taxon>Bacillati</taxon>
        <taxon>Cyanobacteriota</taxon>
        <taxon>Cyanophyceae</taxon>
        <taxon>Oscillatoriophycideae</taxon>
        <taxon>Oscillatoriales</taxon>
        <taxon>Microcoleaceae</taxon>
        <taxon>Planktothrix</taxon>
    </lineage>
</organism>
<dbReference type="Proteomes" id="UP000640725">
    <property type="component" value="Unassembled WGS sequence"/>
</dbReference>
<comment type="caution">
    <text evidence="1">The sequence shown here is derived from an EMBL/GenBank/DDBJ whole genome shotgun (WGS) entry which is preliminary data.</text>
</comment>
<accession>A0ABR9UJ63</accession>
<keyword evidence="2" id="KW-1185">Reference proteome</keyword>
<evidence type="ECO:0000313" key="2">
    <source>
        <dbReference type="Proteomes" id="UP000640725"/>
    </source>
</evidence>
<sequence>MKNASFQGLSSFSHELDLPLEIQSIINNYPGQIQPLQCFIIAYFPDKNFCQAKSLLVEFAERLKGGTMHNGQMGVCFSSKHKRLIADDILIIRSFTDASTLAENLDYLIERVTHWGRVCGEETMAVEIGSLFGSVMLLISL</sequence>
<reference evidence="1 2" key="1">
    <citation type="submission" date="2020-10" db="EMBL/GenBank/DDBJ databases">
        <authorList>
            <person name="Castelo-Branco R."/>
            <person name="Eusebio N."/>
            <person name="Adriana R."/>
            <person name="Vieira A."/>
            <person name="Brugerolle De Fraissinette N."/>
            <person name="Rezende De Castro R."/>
            <person name="Schneider M.P."/>
            <person name="Vasconcelos V."/>
            <person name="Leao P.N."/>
        </authorList>
    </citation>
    <scope>NUCLEOTIDE SEQUENCE [LARGE SCALE GENOMIC DNA]</scope>
    <source>
        <strain evidence="1 2">LEGE 06226</strain>
    </source>
</reference>
<name>A0ABR9UJ63_9CYAN</name>
<dbReference type="EMBL" id="JADEWU010000103">
    <property type="protein sequence ID" value="MBE9146496.1"/>
    <property type="molecule type" value="Genomic_DNA"/>
</dbReference>
<dbReference type="RefSeq" id="WP_193871828.1">
    <property type="nucleotide sequence ID" value="NZ_JADEWU010000103.1"/>
</dbReference>
<protein>
    <submittedName>
        <fullName evidence="1">Uncharacterized protein</fullName>
    </submittedName>
</protein>
<proteinExistence type="predicted"/>
<evidence type="ECO:0000313" key="1">
    <source>
        <dbReference type="EMBL" id="MBE9146496.1"/>
    </source>
</evidence>
<gene>
    <name evidence="1" type="ORF">IQ236_25200</name>
</gene>